<sequence length="251" mass="27266">MYLKPETLVSEWSAVESFLSAHPLGLLTTCIPLSNQSTLQASHVPFHFIRPTTEPRCANTSSAGQSVCGTWNSSSSIDLGVLQCHLARSNPQAKALLSLTEPTEVLIVFSSPSNQKGYISPSWYTTTKPATAKSVPTWNYAELQIYGTLSITSPTTLSQIVRSLSDSHESRLEHNIGKHAWSVDDAPPRYIELLQNAIVGIHVNVTKVGMKLKMSRDKVHGDRQGVVAGLRDAGADEVADLVDKFGPLNKS</sequence>
<dbReference type="OMA" id="IYHDTKD"/>
<dbReference type="GeneID" id="23561590"/>
<dbReference type="InterPro" id="IPR007396">
    <property type="entry name" value="TR_PAI2-type"/>
</dbReference>
<dbReference type="Pfam" id="PF04299">
    <property type="entry name" value="FMN_bind_2"/>
    <property type="match status" value="1"/>
</dbReference>
<dbReference type="Gene3D" id="2.30.110.10">
    <property type="entry name" value="Electron Transport, Fmn-binding Protein, Chain A"/>
    <property type="match status" value="1"/>
</dbReference>
<dbReference type="KEGG" id="uma:UMAG_00224"/>
<dbReference type="RefSeq" id="XP_011386157.1">
    <property type="nucleotide sequence ID" value="XM_011387855.1"/>
</dbReference>
<dbReference type="SUPFAM" id="SSF50475">
    <property type="entry name" value="FMN-binding split barrel"/>
    <property type="match status" value="1"/>
</dbReference>
<accession>A0A0D1CFK9</accession>
<gene>
    <name evidence="1" type="ORF">UMAG_00224</name>
</gene>
<dbReference type="EMBL" id="CM003140">
    <property type="protein sequence ID" value="KIS71792.1"/>
    <property type="molecule type" value="Genomic_DNA"/>
</dbReference>
<proteinExistence type="predicted"/>
<dbReference type="InterPro" id="IPR012349">
    <property type="entry name" value="Split_barrel_FMN-bd"/>
</dbReference>
<evidence type="ECO:0000313" key="2">
    <source>
        <dbReference type="Proteomes" id="UP000000561"/>
    </source>
</evidence>
<dbReference type="OrthoDB" id="2101473at2759"/>
<dbReference type="AlphaFoldDB" id="A0A0D1CFK9"/>
<reference evidence="1 2" key="1">
    <citation type="journal article" date="2006" name="Nature">
        <title>Insights from the genome of the biotrophic fungal plant pathogen Ustilago maydis.</title>
        <authorList>
            <person name="Kamper J."/>
            <person name="Kahmann R."/>
            <person name="Bolker M."/>
            <person name="Ma L.J."/>
            <person name="Brefort T."/>
            <person name="Saville B.J."/>
            <person name="Banuett F."/>
            <person name="Kronstad J.W."/>
            <person name="Gold S.E."/>
            <person name="Muller O."/>
            <person name="Perlin M.H."/>
            <person name="Wosten H.A."/>
            <person name="de Vries R."/>
            <person name="Ruiz-Herrera J."/>
            <person name="Reynaga-Pena C.G."/>
            <person name="Snetselaar K."/>
            <person name="McCann M."/>
            <person name="Perez-Martin J."/>
            <person name="Feldbrugge M."/>
            <person name="Basse C.W."/>
            <person name="Steinberg G."/>
            <person name="Ibeas J.I."/>
            <person name="Holloman W."/>
            <person name="Guzman P."/>
            <person name="Farman M."/>
            <person name="Stajich J.E."/>
            <person name="Sentandreu R."/>
            <person name="Gonzalez-Prieto J.M."/>
            <person name="Kennell J.C."/>
            <person name="Molina L."/>
            <person name="Schirawski J."/>
            <person name="Mendoza-Mendoza A."/>
            <person name="Greilinger D."/>
            <person name="Munch K."/>
            <person name="Rossel N."/>
            <person name="Scherer M."/>
            <person name="Vranes M."/>
            <person name="Ladendorf O."/>
            <person name="Vincon V."/>
            <person name="Fuchs U."/>
            <person name="Sandrock B."/>
            <person name="Meng S."/>
            <person name="Ho E.C."/>
            <person name="Cahill M.J."/>
            <person name="Boyce K.J."/>
            <person name="Klose J."/>
            <person name="Klosterman S.J."/>
            <person name="Deelstra H.J."/>
            <person name="Ortiz-Castellanos L."/>
            <person name="Li W."/>
            <person name="Sanchez-Alonso P."/>
            <person name="Schreier P.H."/>
            <person name="Hauser-Hahn I."/>
            <person name="Vaupel M."/>
            <person name="Koopmann E."/>
            <person name="Friedrich G."/>
            <person name="Voss H."/>
            <person name="Schluter T."/>
            <person name="Margolis J."/>
            <person name="Platt D."/>
            <person name="Swimmer C."/>
            <person name="Gnirke A."/>
            <person name="Chen F."/>
            <person name="Vysotskaia V."/>
            <person name="Mannhaupt G."/>
            <person name="Guldener U."/>
            <person name="Munsterkotter M."/>
            <person name="Haase D."/>
            <person name="Oesterheld M."/>
            <person name="Mewes H.W."/>
            <person name="Mauceli E.W."/>
            <person name="DeCaprio D."/>
            <person name="Wade C.M."/>
            <person name="Butler J."/>
            <person name="Young S."/>
            <person name="Jaffe D.B."/>
            <person name="Calvo S."/>
            <person name="Nusbaum C."/>
            <person name="Galagan J."/>
            <person name="Birren B.W."/>
        </authorList>
    </citation>
    <scope>NUCLEOTIDE SEQUENCE [LARGE SCALE GENOMIC DNA]</scope>
    <source>
        <strain evidence="2">DSM 14603 / FGSC 9021 / UM521</strain>
    </source>
</reference>
<evidence type="ECO:0000313" key="1">
    <source>
        <dbReference type="EMBL" id="KIS71792.1"/>
    </source>
</evidence>
<dbReference type="PIRSF" id="PIRSF010372">
    <property type="entry name" value="PaiB"/>
    <property type="match status" value="1"/>
</dbReference>
<dbReference type="PANTHER" id="PTHR35802">
    <property type="entry name" value="PROTEASE SYNTHASE AND SPORULATION PROTEIN PAI 2"/>
    <property type="match status" value="1"/>
</dbReference>
<organism evidence="1 2">
    <name type="scientific">Mycosarcoma maydis</name>
    <name type="common">Corn smut fungus</name>
    <name type="synonym">Ustilago maydis</name>
    <dbReference type="NCBI Taxonomy" id="5270"/>
    <lineage>
        <taxon>Eukaryota</taxon>
        <taxon>Fungi</taxon>
        <taxon>Dikarya</taxon>
        <taxon>Basidiomycota</taxon>
        <taxon>Ustilaginomycotina</taxon>
        <taxon>Ustilaginomycetes</taxon>
        <taxon>Ustilaginales</taxon>
        <taxon>Ustilaginaceae</taxon>
        <taxon>Mycosarcoma</taxon>
    </lineage>
</organism>
<name>A0A0D1CFK9_MYCMD</name>
<dbReference type="Proteomes" id="UP000000561">
    <property type="component" value="Chromosome 1"/>
</dbReference>
<dbReference type="eggNOG" id="ENOG502RCZR">
    <property type="taxonomic scope" value="Eukaryota"/>
</dbReference>
<keyword evidence="2" id="KW-1185">Reference proteome</keyword>
<dbReference type="VEuPathDB" id="FungiDB:UMAG_00224"/>
<dbReference type="PANTHER" id="PTHR35802:SF1">
    <property type="entry name" value="PROTEASE SYNTHASE AND SPORULATION PROTEIN PAI 2"/>
    <property type="match status" value="1"/>
</dbReference>
<protein>
    <recommendedName>
        <fullName evidence="3">Transcriptional regulator</fullName>
    </recommendedName>
</protein>
<dbReference type="InParanoid" id="A0A0D1CFK9"/>
<evidence type="ECO:0008006" key="3">
    <source>
        <dbReference type="Google" id="ProtNLM"/>
    </source>
</evidence>